<dbReference type="GO" id="GO:0016829">
    <property type="term" value="F:lyase activity"/>
    <property type="evidence" value="ECO:0007669"/>
    <property type="project" value="UniProtKB-KW"/>
</dbReference>
<evidence type="ECO:0000313" key="5">
    <source>
        <dbReference type="EMBL" id="KEF57000.1"/>
    </source>
</evidence>
<dbReference type="GeneID" id="25282104"/>
<keyword evidence="2" id="KW-0443">Lipid metabolism</keyword>
<evidence type="ECO:0000313" key="6">
    <source>
        <dbReference type="Proteomes" id="UP000027920"/>
    </source>
</evidence>
<feature type="non-terminal residue" evidence="5">
    <location>
        <position position="1"/>
    </location>
</feature>
<organism evidence="5 6">
    <name type="scientific">Exophiala aquamarina CBS 119918</name>
    <dbReference type="NCBI Taxonomy" id="1182545"/>
    <lineage>
        <taxon>Eukaryota</taxon>
        <taxon>Fungi</taxon>
        <taxon>Dikarya</taxon>
        <taxon>Ascomycota</taxon>
        <taxon>Pezizomycotina</taxon>
        <taxon>Eurotiomycetes</taxon>
        <taxon>Chaetothyriomycetidae</taxon>
        <taxon>Chaetothyriales</taxon>
        <taxon>Herpotrichiellaceae</taxon>
        <taxon>Exophiala</taxon>
    </lineage>
</organism>
<comment type="similarity">
    <text evidence="1 4">Belongs to the enoyl-CoA hydratase/isomerase family.</text>
</comment>
<keyword evidence="6" id="KW-1185">Reference proteome</keyword>
<reference evidence="5 6" key="1">
    <citation type="submission" date="2013-03" db="EMBL/GenBank/DDBJ databases">
        <title>The Genome Sequence of Exophiala aquamarina CBS 119918.</title>
        <authorList>
            <consortium name="The Broad Institute Genomics Platform"/>
            <person name="Cuomo C."/>
            <person name="de Hoog S."/>
            <person name="Gorbushina A."/>
            <person name="Walker B."/>
            <person name="Young S.K."/>
            <person name="Zeng Q."/>
            <person name="Gargeya S."/>
            <person name="Fitzgerald M."/>
            <person name="Haas B."/>
            <person name="Abouelleil A."/>
            <person name="Allen A.W."/>
            <person name="Alvarado L."/>
            <person name="Arachchi H.M."/>
            <person name="Berlin A.M."/>
            <person name="Chapman S.B."/>
            <person name="Gainer-Dewar J."/>
            <person name="Goldberg J."/>
            <person name="Griggs A."/>
            <person name="Gujja S."/>
            <person name="Hansen M."/>
            <person name="Howarth C."/>
            <person name="Imamovic A."/>
            <person name="Ireland A."/>
            <person name="Larimer J."/>
            <person name="McCowan C."/>
            <person name="Murphy C."/>
            <person name="Pearson M."/>
            <person name="Poon T.W."/>
            <person name="Priest M."/>
            <person name="Roberts A."/>
            <person name="Saif S."/>
            <person name="Shea T."/>
            <person name="Sisk P."/>
            <person name="Sykes S."/>
            <person name="Wortman J."/>
            <person name="Nusbaum C."/>
            <person name="Birren B."/>
        </authorList>
    </citation>
    <scope>NUCLEOTIDE SEQUENCE [LARGE SCALE GENOMIC DNA]</scope>
    <source>
        <strain evidence="5 6">CBS 119918</strain>
    </source>
</reference>
<sequence>VIASVHGYAIGGGAEISLAADLVIGGPEVKFRFPEVPIGHAATGGITLRLTHMVGLLKAKELLLRGQFVQAKEALGMGLLSESVDD</sequence>
<dbReference type="InterPro" id="IPR018376">
    <property type="entry name" value="Enoyl-CoA_hyd/isom_CS"/>
</dbReference>
<accession>A0A072PN82</accession>
<feature type="non-terminal residue" evidence="5">
    <location>
        <position position="86"/>
    </location>
</feature>
<evidence type="ECO:0000256" key="2">
    <source>
        <dbReference type="ARBA" id="ARBA00023098"/>
    </source>
</evidence>
<dbReference type="InterPro" id="IPR001753">
    <property type="entry name" value="Enoyl-CoA_hydra/iso"/>
</dbReference>
<evidence type="ECO:0008006" key="7">
    <source>
        <dbReference type="Google" id="ProtNLM"/>
    </source>
</evidence>
<proteinExistence type="inferred from homology"/>
<dbReference type="PROSITE" id="PS00166">
    <property type="entry name" value="ENOYL_COA_HYDRATASE"/>
    <property type="match status" value="1"/>
</dbReference>
<dbReference type="SUPFAM" id="SSF52096">
    <property type="entry name" value="ClpP/crotonase"/>
    <property type="match status" value="1"/>
</dbReference>
<protein>
    <recommendedName>
        <fullName evidence="7">Enoyl-CoA hydratase</fullName>
    </recommendedName>
</protein>
<dbReference type="OrthoDB" id="2018133at2759"/>
<dbReference type="AlphaFoldDB" id="A0A072PN82"/>
<dbReference type="Proteomes" id="UP000027920">
    <property type="component" value="Unassembled WGS sequence"/>
</dbReference>
<keyword evidence="3" id="KW-0456">Lyase</keyword>
<dbReference type="VEuPathDB" id="FungiDB:A1O9_07190"/>
<evidence type="ECO:0000256" key="3">
    <source>
        <dbReference type="ARBA" id="ARBA00023239"/>
    </source>
</evidence>
<comment type="caution">
    <text evidence="5">The sequence shown here is derived from an EMBL/GenBank/DDBJ whole genome shotgun (WGS) entry which is preliminary data.</text>
</comment>
<name>A0A072PN82_9EURO</name>
<dbReference type="CDD" id="cd06558">
    <property type="entry name" value="crotonase-like"/>
    <property type="match status" value="1"/>
</dbReference>
<dbReference type="RefSeq" id="XP_013259590.1">
    <property type="nucleotide sequence ID" value="XM_013404136.1"/>
</dbReference>
<dbReference type="Pfam" id="PF00378">
    <property type="entry name" value="ECH_1"/>
    <property type="match status" value="1"/>
</dbReference>
<dbReference type="EMBL" id="AMGV01000005">
    <property type="protein sequence ID" value="KEF57000.1"/>
    <property type="molecule type" value="Genomic_DNA"/>
</dbReference>
<dbReference type="GO" id="GO:0006635">
    <property type="term" value="P:fatty acid beta-oxidation"/>
    <property type="evidence" value="ECO:0007669"/>
    <property type="project" value="TreeGrafter"/>
</dbReference>
<evidence type="ECO:0000256" key="4">
    <source>
        <dbReference type="RuleBase" id="RU003707"/>
    </source>
</evidence>
<dbReference type="STRING" id="1182545.A0A072PN82"/>
<dbReference type="HOGENOM" id="CLU_2503842_0_0_1"/>
<dbReference type="PANTHER" id="PTHR11941">
    <property type="entry name" value="ENOYL-COA HYDRATASE-RELATED"/>
    <property type="match status" value="1"/>
</dbReference>
<dbReference type="Gene3D" id="3.90.226.10">
    <property type="entry name" value="2-enoyl-CoA Hydratase, Chain A, domain 1"/>
    <property type="match status" value="1"/>
</dbReference>
<dbReference type="InterPro" id="IPR029045">
    <property type="entry name" value="ClpP/crotonase-like_dom_sf"/>
</dbReference>
<evidence type="ECO:0000256" key="1">
    <source>
        <dbReference type="ARBA" id="ARBA00005254"/>
    </source>
</evidence>
<gene>
    <name evidence="5" type="ORF">A1O9_07190</name>
</gene>
<dbReference type="PANTHER" id="PTHR11941:SF169">
    <property type="entry name" value="(7AS)-7A-METHYL-1,5-DIOXO-2,3,5,6,7,7A-HEXAHYDRO-1H-INDENE-CARBOXYL-COA HYDROLASE"/>
    <property type="match status" value="1"/>
</dbReference>